<organism evidence="3 4">
    <name type="scientific">Aquibacillus koreensis</name>
    <dbReference type="NCBI Taxonomy" id="279446"/>
    <lineage>
        <taxon>Bacteria</taxon>
        <taxon>Bacillati</taxon>
        <taxon>Bacillota</taxon>
        <taxon>Bacilli</taxon>
        <taxon>Bacillales</taxon>
        <taxon>Bacillaceae</taxon>
        <taxon>Aquibacillus</taxon>
    </lineage>
</organism>
<protein>
    <submittedName>
        <fullName evidence="3">Uncharacterized protein</fullName>
    </submittedName>
</protein>
<dbReference type="RefSeq" id="WP_259866690.1">
    <property type="nucleotide sequence ID" value="NZ_JAMQJZ010000002.1"/>
</dbReference>
<feature type="coiled-coil region" evidence="1">
    <location>
        <begin position="363"/>
        <end position="397"/>
    </location>
</feature>
<keyword evidence="2" id="KW-0472">Membrane</keyword>
<keyword evidence="2" id="KW-1133">Transmembrane helix</keyword>
<dbReference type="Proteomes" id="UP001145072">
    <property type="component" value="Unassembled WGS sequence"/>
</dbReference>
<evidence type="ECO:0000256" key="2">
    <source>
        <dbReference type="SAM" id="Phobius"/>
    </source>
</evidence>
<evidence type="ECO:0000313" key="4">
    <source>
        <dbReference type="Proteomes" id="UP001145072"/>
    </source>
</evidence>
<reference evidence="3" key="1">
    <citation type="submission" date="2022-06" db="EMBL/GenBank/DDBJ databases">
        <title>Aquibacillus sp. a new bacterium isolated from soil saline samples.</title>
        <authorList>
            <person name="Galisteo C."/>
            <person name="De La Haba R."/>
            <person name="Sanchez-Porro C."/>
            <person name="Ventosa A."/>
        </authorList>
    </citation>
    <scope>NUCLEOTIDE SEQUENCE</scope>
    <source>
        <strain evidence="3">JCM 12387</strain>
    </source>
</reference>
<evidence type="ECO:0000256" key="1">
    <source>
        <dbReference type="SAM" id="Coils"/>
    </source>
</evidence>
<dbReference type="EMBL" id="JAMQJZ010000002">
    <property type="protein sequence ID" value="MDC3419641.1"/>
    <property type="molecule type" value="Genomic_DNA"/>
</dbReference>
<accession>A0A9X3WLY9</accession>
<dbReference type="AlphaFoldDB" id="A0A9X3WLY9"/>
<keyword evidence="4" id="KW-1185">Reference proteome</keyword>
<proteinExistence type="predicted"/>
<keyword evidence="1" id="KW-0175">Coiled coil</keyword>
<keyword evidence="2" id="KW-0812">Transmembrane</keyword>
<evidence type="ECO:0000313" key="3">
    <source>
        <dbReference type="EMBL" id="MDC3419641.1"/>
    </source>
</evidence>
<gene>
    <name evidence="3" type="ORF">NC661_04585</name>
</gene>
<feature type="coiled-coil region" evidence="1">
    <location>
        <begin position="43"/>
        <end position="70"/>
    </location>
</feature>
<comment type="caution">
    <text evidence="3">The sequence shown here is derived from an EMBL/GenBank/DDBJ whole genome shotgun (WGS) entry which is preliminary data.</text>
</comment>
<feature type="transmembrane region" description="Helical" evidence="2">
    <location>
        <begin position="398"/>
        <end position="419"/>
    </location>
</feature>
<sequence length="420" mass="46838">MMTTKNKNMKLANMSQEEKIELRVTGISDADLPDIISGQVTKLNELDKSVKEAMMKAEKAVESADSAKDKSTGLFKKKAAIEELQDAGVDLAEAVLSGAEAQKISFDFQRKLAEISKYLFGLGVSNIASNRSVLRELEMKLNGASKQKLSALAKQELVTVVKQLKDQEDMLMKQEKIVAVVKSHDERLVEHSEKSATMEKVIAAQSEVDKKHEEELKRQSETDRQLEKLIRAQEEVDKGLAERVLAQEETDKRLEKLIHAQGEVDKNLAEQVAAQHETDQRLEKLIHAQGEADKHLAEQVAAQHETDQRLEKLIQAQGEVDKNLAEQVAAQHETDQRLEQLIRSLEEVDKHLVEQVATQEVTDDRLEALIQEQGAKIELLENEVNELKDRLDTRASKSLGIVAMGIGVVSLIVGVIGLVM</sequence>
<name>A0A9X3WLY9_9BACI</name>